<evidence type="ECO:0000313" key="2">
    <source>
        <dbReference type="Proteomes" id="UP000285625"/>
    </source>
</evidence>
<accession>A0A418JHZ9</accession>
<sequence length="120" mass="14407">MNVTDAIYKKLIADKRITIEDNIFKYVVPENFHETTNQPIVRITPLPYNPNEYADNEEFSREFDFQFDIWWSSDEPHEQAEAIVENLKQLNFKSYYREPMYEVETLTFREIIRASGSLLF</sequence>
<dbReference type="RefSeq" id="WP_119635605.1">
    <property type="nucleotide sequence ID" value="NZ_QXVO01000024.1"/>
</dbReference>
<reference evidence="1 2" key="1">
    <citation type="journal article" date="2016" name="Front. Microbiol.">
        <title>Comprehensive Phylogenetic Analysis of Bovine Non-aureus Staphylococci Species Based on Whole-Genome Sequencing.</title>
        <authorList>
            <person name="Naushad S."/>
            <person name="Barkema H.W."/>
            <person name="Luby C."/>
            <person name="Condas L.A."/>
            <person name="Nobrega D.B."/>
            <person name="Carson D.A."/>
            <person name="De Buck J."/>
        </authorList>
    </citation>
    <scope>NUCLEOTIDE SEQUENCE [LARGE SCALE GENOMIC DNA]</scope>
    <source>
        <strain evidence="1 2">SNUC 5959</strain>
    </source>
</reference>
<gene>
    <name evidence="1" type="ORF">BUZ57_08345</name>
</gene>
<evidence type="ECO:0000313" key="1">
    <source>
        <dbReference type="EMBL" id="RIO45052.1"/>
    </source>
</evidence>
<dbReference type="AlphaFoldDB" id="A0A418JHZ9"/>
<proteinExistence type="predicted"/>
<comment type="caution">
    <text evidence="1">The sequence shown here is derived from an EMBL/GenBank/DDBJ whole genome shotgun (WGS) entry which is preliminary data.</text>
</comment>
<dbReference type="EMBL" id="QXVO01000024">
    <property type="protein sequence ID" value="RIO45052.1"/>
    <property type="molecule type" value="Genomic_DNA"/>
</dbReference>
<dbReference type="Proteomes" id="UP000285625">
    <property type="component" value="Unassembled WGS sequence"/>
</dbReference>
<name>A0A418JHZ9_STAHY</name>
<organism evidence="1 2">
    <name type="scientific">Staphylococcus hyicus</name>
    <dbReference type="NCBI Taxonomy" id="1284"/>
    <lineage>
        <taxon>Bacteria</taxon>
        <taxon>Bacillati</taxon>
        <taxon>Bacillota</taxon>
        <taxon>Bacilli</taxon>
        <taxon>Bacillales</taxon>
        <taxon>Staphylococcaceae</taxon>
        <taxon>Staphylococcus</taxon>
    </lineage>
</organism>
<protein>
    <submittedName>
        <fullName evidence="1">Uncharacterized protein</fullName>
    </submittedName>
</protein>